<dbReference type="CDD" id="cd10554">
    <property type="entry name" value="HycB_like"/>
    <property type="match status" value="1"/>
</dbReference>
<evidence type="ECO:0000256" key="3">
    <source>
        <dbReference type="ARBA" id="ARBA00022737"/>
    </source>
</evidence>
<evidence type="ECO:0000313" key="8">
    <source>
        <dbReference type="Proteomes" id="UP001312893"/>
    </source>
</evidence>
<evidence type="ECO:0000259" key="6">
    <source>
        <dbReference type="PROSITE" id="PS51379"/>
    </source>
</evidence>
<keyword evidence="3" id="KW-0677">Repeat</keyword>
<keyword evidence="4" id="KW-0408">Iron</keyword>
<name>A0ABU9F6E8_9ENTR</name>
<organism evidence="7 8">
    <name type="scientific">Raoultella lignicola</name>
    <dbReference type="NCBI Taxonomy" id="3040939"/>
    <lineage>
        <taxon>Bacteria</taxon>
        <taxon>Pseudomonadati</taxon>
        <taxon>Pseudomonadota</taxon>
        <taxon>Gammaproteobacteria</taxon>
        <taxon>Enterobacterales</taxon>
        <taxon>Enterobacteriaceae</taxon>
        <taxon>Klebsiella/Raoultella group</taxon>
        <taxon>Raoultella</taxon>
    </lineage>
</organism>
<dbReference type="Proteomes" id="UP001312893">
    <property type="component" value="Unassembled WGS sequence"/>
</dbReference>
<evidence type="ECO:0000256" key="2">
    <source>
        <dbReference type="ARBA" id="ARBA00022723"/>
    </source>
</evidence>
<reference evidence="7 8" key="1">
    <citation type="submission" date="2024-04" db="EMBL/GenBank/DDBJ databases">
        <title>Two novel Raoultella species associated with bleeding cankers of broadleaf hosts, Raoultella scottia sp. nov. and Raoultella lignicola sp. nov.</title>
        <authorList>
            <person name="Brady C.L."/>
        </authorList>
    </citation>
    <scope>NUCLEOTIDE SEQUENCE [LARGE SCALE GENOMIC DNA]</scope>
    <source>
        <strain evidence="7 8">TW_WC1a.1</strain>
    </source>
</reference>
<dbReference type="PANTHER" id="PTHR42859:SF17">
    <property type="entry name" value="ELECTRON TRANSPORT PROTEIN HYDN-RELATED"/>
    <property type="match status" value="1"/>
</dbReference>
<dbReference type="EMBL" id="JARXNK020000100">
    <property type="protein sequence ID" value="MEL0551381.1"/>
    <property type="molecule type" value="Genomic_DNA"/>
</dbReference>
<evidence type="ECO:0000313" key="7">
    <source>
        <dbReference type="EMBL" id="MEL0551381.1"/>
    </source>
</evidence>
<dbReference type="SUPFAM" id="SSF54862">
    <property type="entry name" value="4Fe-4S ferredoxins"/>
    <property type="match status" value="1"/>
</dbReference>
<gene>
    <name evidence="7" type="ORF">QFI96_006675</name>
</gene>
<dbReference type="PANTHER" id="PTHR42859">
    <property type="entry name" value="OXIDOREDUCTASE"/>
    <property type="match status" value="1"/>
</dbReference>
<dbReference type="InterPro" id="IPR017896">
    <property type="entry name" value="4Fe4S_Fe-S-bd"/>
</dbReference>
<sequence>MTHFIVASPQSCIGCRTCEVACALAHMAEGAAFHPRLKVMRLDTLSVPVMCHQCENAPCVTACPVGALTMGNLRVEADAGRCIGCQGCVVACPFGAITVVTAAEHPPAIVKCDLCEGRERGPACMDVCPTAALSVMTEETLAALQKQRNVATASLLTL</sequence>
<keyword evidence="1" id="KW-0004">4Fe-4S</keyword>
<keyword evidence="2" id="KW-0479">Metal-binding</keyword>
<dbReference type="InterPro" id="IPR050294">
    <property type="entry name" value="RnfB_subfamily"/>
</dbReference>
<comment type="caution">
    <text evidence="7">The sequence shown here is derived from an EMBL/GenBank/DDBJ whole genome shotgun (WGS) entry which is preliminary data.</text>
</comment>
<dbReference type="Pfam" id="PF13247">
    <property type="entry name" value="Fer4_11"/>
    <property type="match status" value="1"/>
</dbReference>
<proteinExistence type="predicted"/>
<evidence type="ECO:0000256" key="5">
    <source>
        <dbReference type="ARBA" id="ARBA00023014"/>
    </source>
</evidence>
<feature type="domain" description="4Fe-4S ferredoxin-type" evidence="6">
    <location>
        <begin position="73"/>
        <end position="102"/>
    </location>
</feature>
<protein>
    <submittedName>
        <fullName evidence="7">4Fe-4S dicluster domain-containing protein</fullName>
    </submittedName>
</protein>
<dbReference type="PROSITE" id="PS51379">
    <property type="entry name" value="4FE4S_FER_2"/>
    <property type="match status" value="2"/>
</dbReference>
<evidence type="ECO:0000256" key="4">
    <source>
        <dbReference type="ARBA" id="ARBA00023004"/>
    </source>
</evidence>
<keyword evidence="8" id="KW-1185">Reference proteome</keyword>
<feature type="domain" description="4Fe-4S ferredoxin-type" evidence="6">
    <location>
        <begin position="3"/>
        <end position="32"/>
    </location>
</feature>
<dbReference type="Pfam" id="PF12800">
    <property type="entry name" value="Fer4_4"/>
    <property type="match status" value="1"/>
</dbReference>
<dbReference type="PROSITE" id="PS00198">
    <property type="entry name" value="4FE4S_FER_1"/>
    <property type="match status" value="1"/>
</dbReference>
<keyword evidence="5" id="KW-0411">Iron-sulfur</keyword>
<evidence type="ECO:0000256" key="1">
    <source>
        <dbReference type="ARBA" id="ARBA00022485"/>
    </source>
</evidence>
<dbReference type="InterPro" id="IPR017900">
    <property type="entry name" value="4Fe4S_Fe_S_CS"/>
</dbReference>
<accession>A0ABU9F6E8</accession>
<dbReference type="RefSeq" id="WP_123754623.1">
    <property type="nucleotide sequence ID" value="NZ_JARXNK020000100.1"/>
</dbReference>
<dbReference type="Gene3D" id="3.30.70.20">
    <property type="match status" value="2"/>
</dbReference>